<dbReference type="GeneID" id="90983261"/>
<dbReference type="Gene3D" id="3.20.20.10">
    <property type="entry name" value="Alanine racemase"/>
    <property type="match status" value="1"/>
</dbReference>
<dbReference type="GO" id="GO:0030170">
    <property type="term" value="F:pyridoxal phosphate binding"/>
    <property type="evidence" value="ECO:0007669"/>
    <property type="project" value="UniProtKB-UniRule"/>
</dbReference>
<keyword evidence="1 2" id="KW-0663">Pyridoxal phosphate</keyword>
<evidence type="ECO:0000256" key="1">
    <source>
        <dbReference type="ARBA" id="ARBA00022898"/>
    </source>
</evidence>
<dbReference type="NCBIfam" id="TIGR00044">
    <property type="entry name" value="YggS family pyridoxal phosphate-dependent enzyme"/>
    <property type="match status" value="1"/>
</dbReference>
<name>A0A073ISZ0_9BACT</name>
<keyword evidence="7" id="KW-1185">Reference proteome</keyword>
<evidence type="ECO:0000256" key="4">
    <source>
        <dbReference type="RuleBase" id="RU004514"/>
    </source>
</evidence>
<organism evidence="6 7">
    <name type="scientific">Synergistes jonesii</name>
    <dbReference type="NCBI Taxonomy" id="2754"/>
    <lineage>
        <taxon>Bacteria</taxon>
        <taxon>Thermotogati</taxon>
        <taxon>Synergistota</taxon>
        <taxon>Synergistia</taxon>
        <taxon>Synergistales</taxon>
        <taxon>Synergistaceae</taxon>
        <taxon>Synergistes</taxon>
    </lineage>
</organism>
<evidence type="ECO:0000313" key="7">
    <source>
        <dbReference type="Proteomes" id="UP000027665"/>
    </source>
</evidence>
<dbReference type="Proteomes" id="UP000027665">
    <property type="component" value="Unassembled WGS sequence"/>
</dbReference>
<feature type="modified residue" description="N6-(pyridoxal phosphate)lysine" evidence="2 3">
    <location>
        <position position="37"/>
    </location>
</feature>
<accession>A0A073ISZ0</accession>
<dbReference type="RefSeq" id="WP_051682662.1">
    <property type="nucleotide sequence ID" value="NZ_JMKI01000021.1"/>
</dbReference>
<feature type="domain" description="Alanine racemase N-terminal" evidence="5">
    <location>
        <begin position="26"/>
        <end position="230"/>
    </location>
</feature>
<dbReference type="PIRSF" id="PIRSF004848">
    <property type="entry name" value="YBL036c_PLPDEIII"/>
    <property type="match status" value="1"/>
</dbReference>
<dbReference type="InterPro" id="IPR001608">
    <property type="entry name" value="Ala_racemase_N"/>
</dbReference>
<dbReference type="CDD" id="cd00635">
    <property type="entry name" value="PLPDE_III_YBL036c_like"/>
    <property type="match status" value="1"/>
</dbReference>
<reference evidence="6 7" key="1">
    <citation type="submission" date="2014-04" db="EMBL/GenBank/DDBJ databases">
        <title>Draft Genome Sequence of Synergistes jonesii.</title>
        <authorList>
            <person name="Coil D.A."/>
            <person name="Eisen J.A."/>
            <person name="Holland-Moritz H.E."/>
        </authorList>
    </citation>
    <scope>NUCLEOTIDE SEQUENCE [LARGE SCALE GENOMIC DNA]</scope>
    <source>
        <strain evidence="6 7">78-1</strain>
    </source>
</reference>
<comment type="caution">
    <text evidence="6">The sequence shown here is derived from an EMBL/GenBank/DDBJ whole genome shotgun (WGS) entry which is preliminary data.</text>
</comment>
<dbReference type="HAMAP" id="MF_02087">
    <property type="entry name" value="PLP_homeostasis"/>
    <property type="match status" value="1"/>
</dbReference>
<dbReference type="eggNOG" id="COG0325">
    <property type="taxonomic scope" value="Bacteria"/>
</dbReference>
<dbReference type="Pfam" id="PF01168">
    <property type="entry name" value="Ala_racemase_N"/>
    <property type="match status" value="1"/>
</dbReference>
<dbReference type="STRING" id="2754.EH55_02670"/>
<dbReference type="OrthoDB" id="9804072at2"/>
<sequence>MVAGIAEKVAKVREEIAEAAAKSGRAASRVKLMGVTKYHSLEAMEEAAPLVDLIGENRVQEAAAKRAAWPPGLTSCPWHMIGRLQKNKIRRAMETFDLIESVDSAGIAAAINRIAGEKCVSAYPVFIEVNVSGEEAKGGLAPEAAPAALGAVLESCPRVEVRGLMTVARDTDDEGELRRIFSALRELREKLRRSSGLPLPELSMGMSGDFRVAIEEGSTIVRIGSAIFGKRNYNNKNTIDKGAE</sequence>
<dbReference type="InterPro" id="IPR011078">
    <property type="entry name" value="PyrdxlP_homeostasis"/>
</dbReference>
<evidence type="ECO:0000256" key="3">
    <source>
        <dbReference type="PIRSR" id="PIRSR004848-1"/>
    </source>
</evidence>
<evidence type="ECO:0000313" key="6">
    <source>
        <dbReference type="EMBL" id="KEJ92680.1"/>
    </source>
</evidence>
<dbReference type="FunFam" id="3.20.20.10:FF:000018">
    <property type="entry name" value="Pyridoxal phosphate homeostasis protein"/>
    <property type="match status" value="1"/>
</dbReference>
<comment type="function">
    <text evidence="2">Pyridoxal 5'-phosphate (PLP)-binding protein, which is involved in PLP homeostasis.</text>
</comment>
<dbReference type="AlphaFoldDB" id="A0A073ISZ0"/>
<protein>
    <recommendedName>
        <fullName evidence="2">Pyridoxal phosphate homeostasis protein</fullName>
        <shortName evidence="2">PLP homeostasis protein</shortName>
    </recommendedName>
</protein>
<proteinExistence type="inferred from homology"/>
<comment type="cofactor">
    <cofactor evidence="3">
        <name>pyridoxal 5'-phosphate</name>
        <dbReference type="ChEBI" id="CHEBI:597326"/>
    </cofactor>
</comment>
<dbReference type="EMBL" id="JMKI01000021">
    <property type="protein sequence ID" value="KEJ92680.1"/>
    <property type="molecule type" value="Genomic_DNA"/>
</dbReference>
<comment type="similarity">
    <text evidence="2 4">Belongs to the pyridoxal phosphate-binding protein YggS/PROSC family.</text>
</comment>
<dbReference type="PANTHER" id="PTHR10146:SF14">
    <property type="entry name" value="PYRIDOXAL PHOSPHATE HOMEOSTASIS PROTEIN"/>
    <property type="match status" value="1"/>
</dbReference>
<gene>
    <name evidence="6" type="ORF">EH55_02670</name>
</gene>
<dbReference type="InterPro" id="IPR029066">
    <property type="entry name" value="PLP-binding_barrel"/>
</dbReference>
<dbReference type="PANTHER" id="PTHR10146">
    <property type="entry name" value="PROLINE SYNTHETASE CO-TRANSCRIBED BACTERIAL HOMOLOG PROTEIN"/>
    <property type="match status" value="1"/>
</dbReference>
<evidence type="ECO:0000256" key="2">
    <source>
        <dbReference type="HAMAP-Rule" id="MF_02087"/>
    </source>
</evidence>
<dbReference type="SUPFAM" id="SSF51419">
    <property type="entry name" value="PLP-binding barrel"/>
    <property type="match status" value="1"/>
</dbReference>
<evidence type="ECO:0000259" key="5">
    <source>
        <dbReference type="Pfam" id="PF01168"/>
    </source>
</evidence>